<dbReference type="STRING" id="2880.D7FY85"/>
<evidence type="ECO:0008006" key="8">
    <source>
        <dbReference type="Google" id="ProtNLM"/>
    </source>
</evidence>
<comment type="similarity">
    <text evidence="3">Belongs to the RecA family.</text>
</comment>
<gene>
    <name evidence="6" type="ORF">Esi_0034_0087</name>
</gene>
<proteinExistence type="inferred from homology"/>
<dbReference type="eggNOG" id="KOG1434">
    <property type="taxonomic scope" value="Eukaryota"/>
</dbReference>
<dbReference type="GO" id="GO:0000794">
    <property type="term" value="C:condensed nuclear chromosome"/>
    <property type="evidence" value="ECO:0007669"/>
    <property type="project" value="TreeGrafter"/>
</dbReference>
<organism evidence="6 7">
    <name type="scientific">Ectocarpus siliculosus</name>
    <name type="common">Brown alga</name>
    <name type="synonym">Conferva siliculosa</name>
    <dbReference type="NCBI Taxonomy" id="2880"/>
    <lineage>
        <taxon>Eukaryota</taxon>
        <taxon>Sar</taxon>
        <taxon>Stramenopiles</taxon>
        <taxon>Ochrophyta</taxon>
        <taxon>PX clade</taxon>
        <taxon>Phaeophyceae</taxon>
        <taxon>Ectocarpales</taxon>
        <taxon>Ectocarpaceae</taxon>
        <taxon>Ectocarpus</taxon>
    </lineage>
</organism>
<dbReference type="GO" id="GO:0007131">
    <property type="term" value="P:reciprocal meiotic recombination"/>
    <property type="evidence" value="ECO:0007669"/>
    <property type="project" value="TreeGrafter"/>
</dbReference>
<dbReference type="GO" id="GO:0000150">
    <property type="term" value="F:DNA strand exchange activity"/>
    <property type="evidence" value="ECO:0007669"/>
    <property type="project" value="TreeGrafter"/>
</dbReference>
<dbReference type="GO" id="GO:0003690">
    <property type="term" value="F:double-stranded DNA binding"/>
    <property type="evidence" value="ECO:0007669"/>
    <property type="project" value="TreeGrafter"/>
</dbReference>
<evidence type="ECO:0000256" key="1">
    <source>
        <dbReference type="ARBA" id="ARBA00022741"/>
    </source>
</evidence>
<feature type="domain" description="RecA family profile 1" evidence="4">
    <location>
        <begin position="1"/>
        <end position="79"/>
    </location>
</feature>
<dbReference type="PANTHER" id="PTHR22942">
    <property type="entry name" value="RECA/RAD51/RADA DNA STRAND-PAIRING FAMILY MEMBER"/>
    <property type="match status" value="1"/>
</dbReference>
<keyword evidence="1 3" id="KW-0547">Nucleotide-binding</keyword>
<evidence type="ECO:0000256" key="2">
    <source>
        <dbReference type="ARBA" id="ARBA00022840"/>
    </source>
</evidence>
<dbReference type="GO" id="GO:0000730">
    <property type="term" value="P:DNA recombinase assembly"/>
    <property type="evidence" value="ECO:0007669"/>
    <property type="project" value="TreeGrafter"/>
</dbReference>
<name>D7FY85_ECTSI</name>
<dbReference type="OMA" id="TTHGIND"/>
<keyword evidence="7" id="KW-1185">Reference proteome</keyword>
<dbReference type="InterPro" id="IPR027417">
    <property type="entry name" value="P-loop_NTPase"/>
</dbReference>
<dbReference type="Proteomes" id="UP000002630">
    <property type="component" value="Linkage Group LG25"/>
</dbReference>
<dbReference type="GO" id="GO:0070192">
    <property type="term" value="P:chromosome organization involved in meiotic cell cycle"/>
    <property type="evidence" value="ECO:0007669"/>
    <property type="project" value="TreeGrafter"/>
</dbReference>
<dbReference type="InParanoid" id="D7FY85"/>
<evidence type="ECO:0000313" key="6">
    <source>
        <dbReference type="EMBL" id="CBJ26524.1"/>
    </source>
</evidence>
<dbReference type="EMBL" id="FN648531">
    <property type="protein sequence ID" value="CBJ26524.1"/>
    <property type="molecule type" value="Genomic_DNA"/>
</dbReference>
<dbReference type="InterPro" id="IPR013632">
    <property type="entry name" value="Rad51_C"/>
</dbReference>
<feature type="domain" description="RecA family profile 2" evidence="5">
    <location>
        <begin position="84"/>
        <end position="146"/>
    </location>
</feature>
<evidence type="ECO:0000259" key="5">
    <source>
        <dbReference type="PROSITE" id="PS50163"/>
    </source>
</evidence>
<dbReference type="SUPFAM" id="SSF52540">
    <property type="entry name" value="P-loop containing nucleoside triphosphate hydrolases"/>
    <property type="match status" value="1"/>
</dbReference>
<dbReference type="InterPro" id="IPR020587">
    <property type="entry name" value="RecA_monomer-monomer_interface"/>
</dbReference>
<dbReference type="PANTHER" id="PTHR22942:SF30">
    <property type="entry name" value="MEIOTIC RECOMBINATION PROTEIN DMC1_LIM15 HOMOLOG"/>
    <property type="match status" value="1"/>
</dbReference>
<accession>D7FY85</accession>
<dbReference type="Pfam" id="PF08423">
    <property type="entry name" value="Rad51"/>
    <property type="match status" value="1"/>
</dbReference>
<protein>
    <recommendedName>
        <fullName evidence="8">RecA family profile 1 domain-containing protein</fullName>
    </recommendedName>
</protein>
<dbReference type="AlphaFoldDB" id="D7FY85"/>
<evidence type="ECO:0000259" key="4">
    <source>
        <dbReference type="PROSITE" id="PS50162"/>
    </source>
</evidence>
<dbReference type="EMBL" id="FN649750">
    <property type="protein sequence ID" value="CBJ26524.1"/>
    <property type="molecule type" value="Genomic_DNA"/>
</dbReference>
<evidence type="ECO:0000256" key="3">
    <source>
        <dbReference type="RuleBase" id="RU003422"/>
    </source>
</evidence>
<dbReference type="InterPro" id="IPR020588">
    <property type="entry name" value="RecA_ATP-bd"/>
</dbReference>
<dbReference type="PROSITE" id="PS50162">
    <property type="entry name" value="RECA_2"/>
    <property type="match status" value="1"/>
</dbReference>
<dbReference type="GO" id="GO:0140664">
    <property type="term" value="F:ATP-dependent DNA damage sensor activity"/>
    <property type="evidence" value="ECO:0007669"/>
    <property type="project" value="InterPro"/>
</dbReference>
<dbReference type="OrthoDB" id="10251254at2759"/>
<keyword evidence="2 3" id="KW-0067">ATP-binding</keyword>
<sequence length="146" mass="15716">MSCLPLPPEKRTFQSIAALCLTEGPIRVIIVDSVIALFRVDFSGRGDLSVRQQKLGRHLSSLLQMASDLNVAVVLVNQCMSDPGAMAMFATVKPVGGHVLAHASTTRVHLKKGRGEERVAKLFDSPSMPEAECPFKITNGGITDTD</sequence>
<dbReference type="GO" id="GO:0042148">
    <property type="term" value="P:DNA strand invasion"/>
    <property type="evidence" value="ECO:0007669"/>
    <property type="project" value="TreeGrafter"/>
</dbReference>
<dbReference type="GO" id="GO:0006312">
    <property type="term" value="P:mitotic recombination"/>
    <property type="evidence" value="ECO:0007669"/>
    <property type="project" value="TreeGrafter"/>
</dbReference>
<dbReference type="Gene3D" id="3.40.50.300">
    <property type="entry name" value="P-loop containing nucleotide triphosphate hydrolases"/>
    <property type="match status" value="1"/>
</dbReference>
<dbReference type="GO" id="GO:0005524">
    <property type="term" value="F:ATP binding"/>
    <property type="evidence" value="ECO:0007669"/>
    <property type="project" value="UniProtKB-KW"/>
</dbReference>
<dbReference type="PROSITE" id="PS50163">
    <property type="entry name" value="RECA_3"/>
    <property type="match status" value="1"/>
</dbReference>
<evidence type="ECO:0000313" key="7">
    <source>
        <dbReference type="Proteomes" id="UP000002630"/>
    </source>
</evidence>
<reference evidence="6 7" key="1">
    <citation type="journal article" date="2010" name="Nature">
        <title>The Ectocarpus genome and the independent evolution of multicellularity in brown algae.</title>
        <authorList>
            <person name="Cock J.M."/>
            <person name="Sterck L."/>
            <person name="Rouze P."/>
            <person name="Scornet D."/>
            <person name="Allen A.E."/>
            <person name="Amoutzias G."/>
            <person name="Anthouard V."/>
            <person name="Artiguenave F."/>
            <person name="Aury J.M."/>
            <person name="Badger J.H."/>
            <person name="Beszteri B."/>
            <person name="Billiau K."/>
            <person name="Bonnet E."/>
            <person name="Bothwell J.H."/>
            <person name="Bowler C."/>
            <person name="Boyen C."/>
            <person name="Brownlee C."/>
            <person name="Carrano C.J."/>
            <person name="Charrier B."/>
            <person name="Cho G.Y."/>
            <person name="Coelho S.M."/>
            <person name="Collen J."/>
            <person name="Corre E."/>
            <person name="Da Silva C."/>
            <person name="Delage L."/>
            <person name="Delaroque N."/>
            <person name="Dittami S.M."/>
            <person name="Doulbeau S."/>
            <person name="Elias M."/>
            <person name="Farnham G."/>
            <person name="Gachon C.M."/>
            <person name="Gschloessl B."/>
            <person name="Heesch S."/>
            <person name="Jabbari K."/>
            <person name="Jubin C."/>
            <person name="Kawai H."/>
            <person name="Kimura K."/>
            <person name="Kloareg B."/>
            <person name="Kupper F.C."/>
            <person name="Lang D."/>
            <person name="Le Bail A."/>
            <person name="Leblanc C."/>
            <person name="Lerouge P."/>
            <person name="Lohr M."/>
            <person name="Lopez P.J."/>
            <person name="Martens C."/>
            <person name="Maumus F."/>
            <person name="Michel G."/>
            <person name="Miranda-Saavedra D."/>
            <person name="Morales J."/>
            <person name="Moreau H."/>
            <person name="Motomura T."/>
            <person name="Nagasato C."/>
            <person name="Napoli C.A."/>
            <person name="Nelson D.R."/>
            <person name="Nyvall-Collen P."/>
            <person name="Peters A.F."/>
            <person name="Pommier C."/>
            <person name="Potin P."/>
            <person name="Poulain J."/>
            <person name="Quesneville H."/>
            <person name="Read B."/>
            <person name="Rensing S.A."/>
            <person name="Ritter A."/>
            <person name="Rousvoal S."/>
            <person name="Samanta M."/>
            <person name="Samson G."/>
            <person name="Schroeder D.C."/>
            <person name="Segurens B."/>
            <person name="Strittmatter M."/>
            <person name="Tonon T."/>
            <person name="Tregear J.W."/>
            <person name="Valentin K."/>
            <person name="von Dassow P."/>
            <person name="Yamagishi T."/>
            <person name="Van de Peer Y."/>
            <person name="Wincker P."/>
        </authorList>
    </citation>
    <scope>NUCLEOTIDE SEQUENCE [LARGE SCALE GENOMIC DNA]</scope>
    <source>
        <strain evidence="7">Ec32 / CCAP1310/4</strain>
    </source>
</reference>
<dbReference type="GO" id="GO:0003697">
    <property type="term" value="F:single-stranded DNA binding"/>
    <property type="evidence" value="ECO:0007669"/>
    <property type="project" value="TreeGrafter"/>
</dbReference>